<dbReference type="OrthoDB" id="5890208at2"/>
<name>A0A4Q1ASX3_9BACT</name>
<protein>
    <submittedName>
        <fullName evidence="1">Uncharacterized protein</fullName>
    </submittedName>
</protein>
<dbReference type="Proteomes" id="UP000289758">
    <property type="component" value="Unassembled WGS sequence"/>
</dbReference>
<dbReference type="RefSeq" id="WP_129086490.1">
    <property type="nucleotide sequence ID" value="NZ_CP053836.1"/>
</dbReference>
<organism evidence="1 2">
    <name type="scientific">Halarcobacter ebronensis</name>
    <dbReference type="NCBI Taxonomy" id="1462615"/>
    <lineage>
        <taxon>Bacteria</taxon>
        <taxon>Pseudomonadati</taxon>
        <taxon>Campylobacterota</taxon>
        <taxon>Epsilonproteobacteria</taxon>
        <taxon>Campylobacterales</taxon>
        <taxon>Arcobacteraceae</taxon>
        <taxon>Halarcobacter</taxon>
    </lineage>
</organism>
<gene>
    <name evidence="1" type="ORF">CRV07_03880</name>
</gene>
<accession>A0A4Q1ASX3</accession>
<comment type="caution">
    <text evidence="1">The sequence shown here is derived from an EMBL/GenBank/DDBJ whole genome shotgun (WGS) entry which is preliminary data.</text>
</comment>
<reference evidence="1 2" key="1">
    <citation type="submission" date="2017-10" db="EMBL/GenBank/DDBJ databases">
        <title>Genomics of the genus Arcobacter.</title>
        <authorList>
            <person name="Perez-Cataluna A."/>
            <person name="Figueras M.J."/>
        </authorList>
    </citation>
    <scope>NUCLEOTIDE SEQUENCE [LARGE SCALE GENOMIC DNA]</scope>
    <source>
        <strain evidence="1 2">CECT 8441</strain>
    </source>
</reference>
<evidence type="ECO:0000313" key="1">
    <source>
        <dbReference type="EMBL" id="RXK07611.1"/>
    </source>
</evidence>
<dbReference type="EMBL" id="PDKK01000002">
    <property type="protein sequence ID" value="RXK07611.1"/>
    <property type="molecule type" value="Genomic_DNA"/>
</dbReference>
<evidence type="ECO:0000313" key="2">
    <source>
        <dbReference type="Proteomes" id="UP000289758"/>
    </source>
</evidence>
<keyword evidence="2" id="KW-1185">Reference proteome</keyword>
<dbReference type="AlphaFoldDB" id="A0A4Q1ASX3"/>
<proteinExistence type="predicted"/>
<sequence length="69" mass="7658">MHHTDVQKIAKLGANIVISDESNIHHTDAMKIIEIAIENGATVTIEKKYHHTDIEKMAKVAGNKLTVKI</sequence>